<evidence type="ECO:0000313" key="2">
    <source>
        <dbReference type="Proteomes" id="UP000256310"/>
    </source>
</evidence>
<proteinExistence type="predicted"/>
<dbReference type="PANTHER" id="PTHR39624:SF2">
    <property type="entry name" value="OSMC-LIKE PROTEIN"/>
    <property type="match status" value="1"/>
</dbReference>
<dbReference type="InterPro" id="IPR015946">
    <property type="entry name" value="KH_dom-like_a/b"/>
</dbReference>
<protein>
    <submittedName>
        <fullName evidence="1">Putative redox protein</fullName>
    </submittedName>
</protein>
<dbReference type="InterPro" id="IPR003718">
    <property type="entry name" value="OsmC/Ohr_fam"/>
</dbReference>
<gene>
    <name evidence="1" type="ORF">DFR46_0130</name>
</gene>
<dbReference type="EMBL" id="QRDP01000004">
    <property type="protein sequence ID" value="RED15143.1"/>
    <property type="molecule type" value="Genomic_DNA"/>
</dbReference>
<reference evidence="1 2" key="1">
    <citation type="submission" date="2018-07" db="EMBL/GenBank/DDBJ databases">
        <title>Genomic Encyclopedia of Type Strains, Phase IV (KMG-IV): sequencing the most valuable type-strain genomes for metagenomic binning, comparative biology and taxonomic classification.</title>
        <authorList>
            <person name="Goeker M."/>
        </authorList>
    </citation>
    <scope>NUCLEOTIDE SEQUENCE [LARGE SCALE GENOMIC DNA]</scope>
    <source>
        <strain evidence="1 2">DSM 26725</strain>
    </source>
</reference>
<dbReference type="Gene3D" id="3.30.300.20">
    <property type="match status" value="1"/>
</dbReference>
<dbReference type="SUPFAM" id="SSF82784">
    <property type="entry name" value="OsmC-like"/>
    <property type="match status" value="1"/>
</dbReference>
<accession>A0A3D9FBN4</accession>
<sequence length="145" mass="15776">MAGEPFIVTVQTAGGRYTQKVAAGGHEWLIDEPESLGGDDKGPTPYDLLLASLGGCTAITMQMYAQRKGWPLSAVHIALEHSREHRDDCATCNNSDNKIDIVDGAITMEGDLDEDQRARLMEIAGKCPVHRTLTNRLDINIILGD</sequence>
<keyword evidence="2" id="KW-1185">Reference proteome</keyword>
<dbReference type="AlphaFoldDB" id="A0A3D9FBN4"/>
<organism evidence="1 2">
    <name type="scientific">Parasphingopyxis lamellibrachiae</name>
    <dbReference type="NCBI Taxonomy" id="680125"/>
    <lineage>
        <taxon>Bacteria</taxon>
        <taxon>Pseudomonadati</taxon>
        <taxon>Pseudomonadota</taxon>
        <taxon>Alphaproteobacteria</taxon>
        <taxon>Sphingomonadales</taxon>
        <taxon>Sphingomonadaceae</taxon>
        <taxon>Parasphingopyxis</taxon>
    </lineage>
</organism>
<dbReference type="RefSeq" id="WP_116234699.1">
    <property type="nucleotide sequence ID" value="NZ_QRDP01000004.1"/>
</dbReference>
<evidence type="ECO:0000313" key="1">
    <source>
        <dbReference type="EMBL" id="RED15143.1"/>
    </source>
</evidence>
<dbReference type="InterPro" id="IPR036102">
    <property type="entry name" value="OsmC/Ohrsf"/>
</dbReference>
<dbReference type="OrthoDB" id="9789573at2"/>
<dbReference type="PANTHER" id="PTHR39624">
    <property type="entry name" value="PROTEIN INVOLVED IN RIMO-MEDIATED BETA-METHYLTHIOLATION OF RIBOSOMAL PROTEIN S12 YCAO"/>
    <property type="match status" value="1"/>
</dbReference>
<dbReference type="Pfam" id="PF02566">
    <property type="entry name" value="OsmC"/>
    <property type="match status" value="1"/>
</dbReference>
<dbReference type="Proteomes" id="UP000256310">
    <property type="component" value="Unassembled WGS sequence"/>
</dbReference>
<name>A0A3D9FBN4_9SPHN</name>
<comment type="caution">
    <text evidence="1">The sequence shown here is derived from an EMBL/GenBank/DDBJ whole genome shotgun (WGS) entry which is preliminary data.</text>
</comment>